<evidence type="ECO:0000313" key="2">
    <source>
        <dbReference type="Proteomes" id="UP000305681"/>
    </source>
</evidence>
<organism evidence="1 2">
    <name type="scientific">Janthinobacterium lividum</name>
    <dbReference type="NCBI Taxonomy" id="29581"/>
    <lineage>
        <taxon>Bacteria</taxon>
        <taxon>Pseudomonadati</taxon>
        <taxon>Pseudomonadota</taxon>
        <taxon>Betaproteobacteria</taxon>
        <taxon>Burkholderiales</taxon>
        <taxon>Oxalobacteraceae</taxon>
        <taxon>Janthinobacterium</taxon>
    </lineage>
</organism>
<name>A0A5C4NRF3_9BURK</name>
<dbReference type="Proteomes" id="UP000305681">
    <property type="component" value="Unassembled WGS sequence"/>
</dbReference>
<evidence type="ECO:0008006" key="3">
    <source>
        <dbReference type="Google" id="ProtNLM"/>
    </source>
</evidence>
<evidence type="ECO:0000313" key="1">
    <source>
        <dbReference type="EMBL" id="TNC76485.1"/>
    </source>
</evidence>
<dbReference type="EMBL" id="VDGE01000004">
    <property type="protein sequence ID" value="TNC76485.1"/>
    <property type="molecule type" value="Genomic_DNA"/>
</dbReference>
<comment type="caution">
    <text evidence="1">The sequence shown here is derived from an EMBL/GenBank/DDBJ whole genome shotgun (WGS) entry which is preliminary data.</text>
</comment>
<dbReference type="AlphaFoldDB" id="A0A5C4NRF3"/>
<protein>
    <recommendedName>
        <fullName evidence="3">Preprotein translocase subunit SecD</fullName>
    </recommendedName>
</protein>
<accession>A0A5C4NRF3</accession>
<sequence>MRAEDVLPDQQNQGQFNGVTVRKGTVGAFLANARLWLDESSGIAERTIAERDIVDALPALHALGLFDIVQVRDAALRELVAASAARAG</sequence>
<gene>
    <name evidence="1" type="ORF">FHI69_12950</name>
</gene>
<proteinExistence type="predicted"/>
<reference evidence="1 2" key="1">
    <citation type="submission" date="2019-06" db="EMBL/GenBank/DDBJ databases">
        <title>Genome sequence of Janthinobacterium lividum UCD_MED1.</title>
        <authorList>
            <person name="De Leon M.E."/>
            <person name="Jospin G."/>
        </authorList>
    </citation>
    <scope>NUCLEOTIDE SEQUENCE [LARGE SCALE GENOMIC DNA]</scope>
    <source>
        <strain evidence="1 2">UCD_MED1</strain>
    </source>
</reference>
<dbReference type="RefSeq" id="WP_139090859.1">
    <property type="nucleotide sequence ID" value="NZ_VDGE01000004.1"/>
</dbReference>